<dbReference type="HOGENOM" id="CLU_009583_2_2_3"/>
<dbReference type="Pfam" id="PF00534">
    <property type="entry name" value="Glycos_transf_1"/>
    <property type="match status" value="1"/>
</dbReference>
<organism evidence="3 4">
    <name type="scientific">Rippkaea orientalis (strain PCC 8801 / RF-1)</name>
    <name type="common">Cyanothece sp. (strain PCC 8801)</name>
    <dbReference type="NCBI Taxonomy" id="41431"/>
    <lineage>
        <taxon>Bacteria</taxon>
        <taxon>Bacillati</taxon>
        <taxon>Cyanobacteriota</taxon>
        <taxon>Cyanophyceae</taxon>
        <taxon>Oscillatoriophycideae</taxon>
        <taxon>Chroococcales</taxon>
        <taxon>Aphanothecaceae</taxon>
        <taxon>Rippkaea</taxon>
        <taxon>Rippkaea orientalis</taxon>
    </lineage>
</organism>
<evidence type="ECO:0000313" key="3">
    <source>
        <dbReference type="EMBL" id="ACK68195.1"/>
    </source>
</evidence>
<dbReference type="CDD" id="cd03801">
    <property type="entry name" value="GT4_PimA-like"/>
    <property type="match status" value="1"/>
</dbReference>
<proteinExistence type="predicted"/>
<dbReference type="PANTHER" id="PTHR45947">
    <property type="entry name" value="SULFOQUINOVOSYL TRANSFERASE SQD2"/>
    <property type="match status" value="1"/>
</dbReference>
<evidence type="ECO:0000259" key="2">
    <source>
        <dbReference type="Pfam" id="PF13439"/>
    </source>
</evidence>
<dbReference type="PANTHER" id="PTHR45947:SF3">
    <property type="entry name" value="SULFOQUINOVOSYL TRANSFERASE SQD2"/>
    <property type="match status" value="1"/>
</dbReference>
<accession>B7K6E2</accession>
<name>B7K6E2_RIPO1</name>
<keyword evidence="4" id="KW-1185">Reference proteome</keyword>
<sequence length="390" mass="44104">MRIAYICADRGIPVFGQKGCSIHVQEVIRGFLKQKAEVHLFTPRIDDNSPEDLAEVKLHALLPIPKVNQEIREKMALSTNAQIESELEWLDPFDFVYERYSLWSYSAMEYAQRKGIPGILEVNAPLILEQRQHRGLVHLEEAETVAKRVFNAATVIIAVSENIKDYLTQYVKDTNKIKVIPNGVNPHRFIPKMDNNPSSSEFTIGFVGSLKPWHGLPILIEAFAQFHNNYPHSKLLIIGDGPERDRLLHEITHKNLQSVVELTGAVSPHLIPSLLTQIDVAVAPYPPMENFYFSPLKVYEYMIAGLPVVASRIGQLSELIEDGSNGLLCPPGDVNALATALEQLWRSPELRYQLGTQARQTILANYTWDQVVQRILQLAEHSRNRHLLVS</sequence>
<keyword evidence="3" id="KW-0808">Transferase</keyword>
<dbReference type="CAZy" id="GT4">
    <property type="family name" value="Glycosyltransferase Family 4"/>
</dbReference>
<dbReference type="SUPFAM" id="SSF53756">
    <property type="entry name" value="UDP-Glycosyltransferase/glycogen phosphorylase"/>
    <property type="match status" value="1"/>
</dbReference>
<gene>
    <name evidence="3" type="ordered locus">PCC8801_4272</name>
</gene>
<dbReference type="InterPro" id="IPR050194">
    <property type="entry name" value="Glycosyltransferase_grp1"/>
</dbReference>
<dbReference type="Proteomes" id="UP000008204">
    <property type="component" value="Chromosome"/>
</dbReference>
<dbReference type="InterPro" id="IPR001296">
    <property type="entry name" value="Glyco_trans_1"/>
</dbReference>
<dbReference type="Gene3D" id="3.40.50.2000">
    <property type="entry name" value="Glycogen Phosphorylase B"/>
    <property type="match status" value="2"/>
</dbReference>
<dbReference type="eggNOG" id="COG0438">
    <property type="taxonomic scope" value="Bacteria"/>
</dbReference>
<feature type="domain" description="Glycosyl transferase family 1" evidence="1">
    <location>
        <begin position="197"/>
        <end position="360"/>
    </location>
</feature>
<dbReference type="OrthoDB" id="9813214at2"/>
<evidence type="ECO:0000313" key="4">
    <source>
        <dbReference type="Proteomes" id="UP000008204"/>
    </source>
</evidence>
<dbReference type="STRING" id="41431.PCC8801_4272"/>
<dbReference type="GO" id="GO:0016757">
    <property type="term" value="F:glycosyltransferase activity"/>
    <property type="evidence" value="ECO:0007669"/>
    <property type="project" value="InterPro"/>
</dbReference>
<feature type="domain" description="Glycosyltransferase subfamily 4-like N-terminal" evidence="2">
    <location>
        <begin position="19"/>
        <end position="188"/>
    </location>
</feature>
<dbReference type="EMBL" id="CP001287">
    <property type="protein sequence ID" value="ACK68195.1"/>
    <property type="molecule type" value="Genomic_DNA"/>
</dbReference>
<dbReference type="InterPro" id="IPR028098">
    <property type="entry name" value="Glyco_trans_4-like_N"/>
</dbReference>
<dbReference type="RefSeq" id="WP_015957347.1">
    <property type="nucleotide sequence ID" value="NC_011726.1"/>
</dbReference>
<dbReference type="Pfam" id="PF13439">
    <property type="entry name" value="Glyco_transf_4"/>
    <property type="match status" value="1"/>
</dbReference>
<protein>
    <submittedName>
        <fullName evidence="3">Glycosyl transferase group 1</fullName>
    </submittedName>
</protein>
<reference evidence="4" key="1">
    <citation type="journal article" date="2011" name="MBio">
        <title>Novel metabolic attributes of the genus Cyanothece, comprising a group of unicellular nitrogen-fixing Cyanobacteria.</title>
        <authorList>
            <person name="Bandyopadhyay A."/>
            <person name="Elvitigala T."/>
            <person name="Welsh E."/>
            <person name="Stockel J."/>
            <person name="Liberton M."/>
            <person name="Min H."/>
            <person name="Sherman L.A."/>
            <person name="Pakrasi H.B."/>
        </authorList>
    </citation>
    <scope>NUCLEOTIDE SEQUENCE [LARGE SCALE GENOMIC DNA]</scope>
    <source>
        <strain evidence="4">PCC 8801</strain>
    </source>
</reference>
<dbReference type="AlphaFoldDB" id="B7K6E2"/>
<dbReference type="KEGG" id="cyp:PCC8801_4272"/>
<evidence type="ECO:0000259" key="1">
    <source>
        <dbReference type="Pfam" id="PF00534"/>
    </source>
</evidence>